<dbReference type="SUPFAM" id="SSF51735">
    <property type="entry name" value="NAD(P)-binding Rossmann-fold domains"/>
    <property type="match status" value="1"/>
</dbReference>
<dbReference type="Gene3D" id="3.40.50.720">
    <property type="entry name" value="NAD(P)-binding Rossmann-like Domain"/>
    <property type="match status" value="1"/>
</dbReference>
<evidence type="ECO:0000313" key="3">
    <source>
        <dbReference type="Proteomes" id="UP001208656"/>
    </source>
</evidence>
<protein>
    <recommendedName>
        <fullName evidence="1">2,4-diaminopentanoate dehydrogenase C-terminal domain-containing protein</fullName>
    </recommendedName>
</protein>
<dbReference type="Proteomes" id="UP001208656">
    <property type="component" value="Unassembled WGS sequence"/>
</dbReference>
<evidence type="ECO:0000313" key="2">
    <source>
        <dbReference type="EMBL" id="MCU9594573.1"/>
    </source>
</evidence>
<dbReference type="EMBL" id="JAOUSE010000024">
    <property type="protein sequence ID" value="MCU9594573.1"/>
    <property type="molecule type" value="Genomic_DNA"/>
</dbReference>
<feature type="domain" description="2,4-diaminopentanoate dehydrogenase C-terminal" evidence="1">
    <location>
        <begin position="142"/>
        <end position="332"/>
    </location>
</feature>
<dbReference type="Pfam" id="PF19328">
    <property type="entry name" value="DAP_DH_C"/>
    <property type="match status" value="1"/>
</dbReference>
<organism evidence="2 3">
    <name type="scientific">Pallidibacillus thermolactis</name>
    <dbReference type="NCBI Taxonomy" id="251051"/>
    <lineage>
        <taxon>Bacteria</taxon>
        <taxon>Bacillati</taxon>
        <taxon>Bacillota</taxon>
        <taxon>Bacilli</taxon>
        <taxon>Bacillales</taxon>
        <taxon>Bacillaceae</taxon>
        <taxon>Pallidibacillus</taxon>
    </lineage>
</organism>
<comment type="caution">
    <text evidence="2">The sequence shown here is derived from an EMBL/GenBank/DDBJ whole genome shotgun (WGS) entry which is preliminary data.</text>
</comment>
<gene>
    <name evidence="2" type="ORF">OEV82_08895</name>
</gene>
<keyword evidence="3" id="KW-1185">Reference proteome</keyword>
<dbReference type="RefSeq" id="WP_263061646.1">
    <property type="nucleotide sequence ID" value="NZ_JAOUSE010000024.1"/>
</dbReference>
<dbReference type="InterPro" id="IPR036291">
    <property type="entry name" value="NAD(P)-bd_dom_sf"/>
</dbReference>
<name>A0ABT2WFW3_9BACI</name>
<proteinExistence type="predicted"/>
<accession>A0ABT2WFW3</accession>
<dbReference type="InterPro" id="IPR045760">
    <property type="entry name" value="DAP_DH_C"/>
</dbReference>
<evidence type="ECO:0000259" key="1">
    <source>
        <dbReference type="Pfam" id="PF19328"/>
    </source>
</evidence>
<dbReference type="CDD" id="cd24146">
    <property type="entry name" value="nat-AmDH_N_like"/>
    <property type="match status" value="1"/>
</dbReference>
<reference evidence="2 3" key="1">
    <citation type="submission" date="2022-10" db="EMBL/GenBank/DDBJ databases">
        <title>Description of Fervidibacillus gen. nov. in the family Fervidibacillaceae fam. nov. with two species, Fervidibacillus albus sp. nov., and Fervidibacillus halotolerans sp. nov., isolated from tidal flat sediments.</title>
        <authorList>
            <person name="Kwon K.K."/>
            <person name="Yang S.-H."/>
        </authorList>
    </citation>
    <scope>NUCLEOTIDE SEQUENCE [LARGE SCALE GENOMIC DNA]</scope>
    <source>
        <strain evidence="2 3">DSM 23332</strain>
    </source>
</reference>
<sequence>MGQTIRYLQFGLGPIGLEILKQATEAHHFNVLGAVDIDPAKVGKDIGEFINAQSKGIKVVANLDELELSDENPKVAIHATGSNLEKVWPQIKNLLNHGFSVVSTCEELSYPWYQYPELSKEIDDYAKDKGLFVIGTGVNPGFIMDTMTLFLTSVTNKVTNINVSRKVDVSKRRIPLQKKVGVGMTVDQFNELAAENKIGHVGLEESARLIAYGLGISLNEVKNSIQPVIANKAYSLTSGNLKPGQVSGQHQIVEATTTDGRKITLELVMAVDVEQEDRIRIDGSERTELVIPNGIFGDTATAAMSINVAKTVANNPTVGLLTMADIPLSRNFQIRAQN</sequence>